<dbReference type="Proteomes" id="UP000006253">
    <property type="component" value="Unassembled WGS sequence"/>
</dbReference>
<evidence type="ECO:0000313" key="2">
    <source>
        <dbReference type="Proteomes" id="UP000006253"/>
    </source>
</evidence>
<protein>
    <submittedName>
        <fullName evidence="1">Uncharacterized protein</fullName>
    </submittedName>
</protein>
<sequence length="50" mass="5859">MRTTMIKKKSMNASVYCFVESTIFALTLLELERRFRSITSAIFAFCWNTT</sequence>
<reference evidence="1 2" key="1">
    <citation type="submission" date="2012-10" db="EMBL/GenBank/DDBJ databases">
        <authorList>
            <person name="Harkins D.M."/>
            <person name="Durkin A.S."/>
            <person name="Brinkac L.M."/>
            <person name="Selengut J.D."/>
            <person name="Sanka R."/>
            <person name="DePew J."/>
            <person name="Purushe J."/>
            <person name="Peacock S.J."/>
            <person name="Thaipadungpanit J."/>
            <person name="Wuthiekanun V.W."/>
            <person name="Day N.P."/>
            <person name="Vinetz J.M."/>
            <person name="Sutton G.G."/>
            <person name="Nelson W.C."/>
            <person name="Fouts D.E."/>
        </authorList>
    </citation>
    <scope>NUCLEOTIDE SEQUENCE [LARGE SCALE GENOMIC DNA]</scope>
    <source>
        <strain evidence="1 2">H1</strain>
    </source>
</reference>
<evidence type="ECO:0000313" key="1">
    <source>
        <dbReference type="EMBL" id="EKO16188.1"/>
    </source>
</evidence>
<comment type="caution">
    <text evidence="1">The sequence shown here is derived from an EMBL/GenBank/DDBJ whole genome shotgun (WGS) entry which is preliminary data.</text>
</comment>
<dbReference type="EMBL" id="AHMY02000034">
    <property type="protein sequence ID" value="EKO16188.1"/>
    <property type="molecule type" value="Genomic_DNA"/>
</dbReference>
<gene>
    <name evidence="1" type="ORF">LEP1GSC081_3616</name>
</gene>
<dbReference type="AlphaFoldDB" id="A0A0E2B4S9"/>
<name>A0A0E2B4S9_9LEPT</name>
<accession>A0A0E2B4S9</accession>
<proteinExistence type="predicted"/>
<organism evidence="1 2">
    <name type="scientific">Leptospira kirschneri str. H1</name>
    <dbReference type="NCBI Taxonomy" id="1049966"/>
    <lineage>
        <taxon>Bacteria</taxon>
        <taxon>Pseudomonadati</taxon>
        <taxon>Spirochaetota</taxon>
        <taxon>Spirochaetia</taxon>
        <taxon>Leptospirales</taxon>
        <taxon>Leptospiraceae</taxon>
        <taxon>Leptospira</taxon>
    </lineage>
</organism>